<reference evidence="1" key="2">
    <citation type="journal article" date="2015" name="Fish Shellfish Immunol.">
        <title>Early steps in the European eel (Anguilla anguilla)-Vibrio vulnificus interaction in the gills: Role of the RtxA13 toxin.</title>
        <authorList>
            <person name="Callol A."/>
            <person name="Pajuelo D."/>
            <person name="Ebbesson L."/>
            <person name="Teles M."/>
            <person name="MacKenzie S."/>
            <person name="Amaro C."/>
        </authorList>
    </citation>
    <scope>NUCLEOTIDE SEQUENCE</scope>
</reference>
<evidence type="ECO:0000313" key="1">
    <source>
        <dbReference type="EMBL" id="JAH59132.1"/>
    </source>
</evidence>
<name>A0A0E9U065_ANGAN</name>
<proteinExistence type="predicted"/>
<sequence>MCPSTELLIAIADNWCENFSCPPPCVMVLDGLSILLYSFPLLLL</sequence>
<dbReference type="EMBL" id="GBXM01049445">
    <property type="protein sequence ID" value="JAH59132.1"/>
    <property type="molecule type" value="Transcribed_RNA"/>
</dbReference>
<organism evidence="1">
    <name type="scientific">Anguilla anguilla</name>
    <name type="common">European freshwater eel</name>
    <name type="synonym">Muraena anguilla</name>
    <dbReference type="NCBI Taxonomy" id="7936"/>
    <lineage>
        <taxon>Eukaryota</taxon>
        <taxon>Metazoa</taxon>
        <taxon>Chordata</taxon>
        <taxon>Craniata</taxon>
        <taxon>Vertebrata</taxon>
        <taxon>Euteleostomi</taxon>
        <taxon>Actinopterygii</taxon>
        <taxon>Neopterygii</taxon>
        <taxon>Teleostei</taxon>
        <taxon>Anguilliformes</taxon>
        <taxon>Anguillidae</taxon>
        <taxon>Anguilla</taxon>
    </lineage>
</organism>
<protein>
    <submittedName>
        <fullName evidence="1">Uncharacterized protein</fullName>
    </submittedName>
</protein>
<dbReference type="AlphaFoldDB" id="A0A0E9U065"/>
<accession>A0A0E9U065</accession>
<reference evidence="1" key="1">
    <citation type="submission" date="2014-11" db="EMBL/GenBank/DDBJ databases">
        <authorList>
            <person name="Amaro Gonzalez C."/>
        </authorList>
    </citation>
    <scope>NUCLEOTIDE SEQUENCE</scope>
</reference>